<name>A0ABQ7G4Q6_DUNSA</name>
<organism evidence="6 7">
    <name type="scientific">Dunaliella salina</name>
    <name type="common">Green alga</name>
    <name type="synonym">Protococcus salinus</name>
    <dbReference type="NCBI Taxonomy" id="3046"/>
    <lineage>
        <taxon>Eukaryota</taxon>
        <taxon>Viridiplantae</taxon>
        <taxon>Chlorophyta</taxon>
        <taxon>core chlorophytes</taxon>
        <taxon>Chlorophyceae</taxon>
        <taxon>CS clade</taxon>
        <taxon>Chlamydomonadales</taxon>
        <taxon>Dunaliellaceae</taxon>
        <taxon>Dunaliella</taxon>
    </lineage>
</organism>
<feature type="region of interest" description="Disordered" evidence="4">
    <location>
        <begin position="336"/>
        <end position="367"/>
    </location>
</feature>
<accession>A0ABQ7G4Q6</accession>
<evidence type="ECO:0000256" key="3">
    <source>
        <dbReference type="ARBA" id="ARBA00022833"/>
    </source>
</evidence>
<feature type="region of interest" description="Disordered" evidence="4">
    <location>
        <begin position="386"/>
        <end position="551"/>
    </location>
</feature>
<comment type="caution">
    <text evidence="6">The sequence shown here is derived from an EMBL/GenBank/DDBJ whole genome shotgun (WGS) entry which is preliminary data.</text>
</comment>
<sequence>MIFESENEWRKEWRDCGKVVAILTRGGAHNLLMEPRLYGERQFHPVPQVAVAVLIPADLLHDIVLPQSLPKWGIWGTAMISYEALMRGFARRAFTNSSSVWANAALTRVKFEASVMDKALEEVHLKIPGMEHHRTMEMHLKRSADKIYEEEARSNRRLLQITINKFWCLVVNNLRQRLSNRAKKIMCRESLNCDGIVCDYCRGAMVFQLASLEGQDNKAWSYNFRGQTFDSSTPKQYLRGEWRTALELCSLYQCNDADLLGCILLHDRRTGFPVALHVPAHLLELSMVRVPPKGVLFWKFLPHEGSLVQALEELLEKRAQSGQGHGGEIQGQGHVATLEGGVPEPGVQREQLPASNSFGPSRQAPGEVDTMDRSLLENVSSIQWGQKGSITADRPSPTNDLDGSGSSATQHDGVQTGRAEEKPARGPEGGPGGGPKEADVDSQAQTATGNSKEEKEGQQVQEVQQGEEEQQEEKGQHGVSEQKLRPPSTDGAVGPSKQDNQRLWIQHAEQGTRSVGESSSLGGGTGIGVGQAATEQQQHHHQQVVVSGQALQQPQQQLDPQQQLPLSCALPGCNVWEEGSTGVQLLLCACKRVAYCTREHQAMHWRAHCKAHRSPSQQAHSK</sequence>
<gene>
    <name evidence="6" type="ORF">DUNSADRAFT_15884</name>
</gene>
<protein>
    <recommendedName>
        <fullName evidence="5">MYND-type domain-containing protein</fullName>
    </recommendedName>
</protein>
<dbReference type="Proteomes" id="UP000815325">
    <property type="component" value="Unassembled WGS sequence"/>
</dbReference>
<feature type="compositionally biased region" description="Polar residues" evidence="4">
    <location>
        <begin position="497"/>
        <end position="513"/>
    </location>
</feature>
<evidence type="ECO:0000313" key="6">
    <source>
        <dbReference type="EMBL" id="KAF5829569.1"/>
    </source>
</evidence>
<keyword evidence="3" id="KW-0862">Zinc</keyword>
<feature type="compositionally biased region" description="Polar residues" evidence="4">
    <location>
        <begin position="396"/>
        <end position="413"/>
    </location>
</feature>
<dbReference type="EMBL" id="MU070142">
    <property type="protein sequence ID" value="KAF5829569.1"/>
    <property type="molecule type" value="Genomic_DNA"/>
</dbReference>
<evidence type="ECO:0000256" key="1">
    <source>
        <dbReference type="ARBA" id="ARBA00022723"/>
    </source>
</evidence>
<keyword evidence="1" id="KW-0479">Metal-binding</keyword>
<keyword evidence="2" id="KW-0863">Zinc-finger</keyword>
<evidence type="ECO:0000259" key="5">
    <source>
        <dbReference type="Pfam" id="PF01753"/>
    </source>
</evidence>
<dbReference type="InterPro" id="IPR002893">
    <property type="entry name" value="Znf_MYND"/>
</dbReference>
<proteinExistence type="predicted"/>
<evidence type="ECO:0000313" key="7">
    <source>
        <dbReference type="Proteomes" id="UP000815325"/>
    </source>
</evidence>
<evidence type="ECO:0000256" key="2">
    <source>
        <dbReference type="ARBA" id="ARBA00022771"/>
    </source>
</evidence>
<feature type="domain" description="MYND-type" evidence="5">
    <location>
        <begin position="581"/>
        <end position="610"/>
    </location>
</feature>
<feature type="compositionally biased region" description="Basic and acidic residues" evidence="4">
    <location>
        <begin position="472"/>
        <end position="484"/>
    </location>
</feature>
<reference evidence="6" key="1">
    <citation type="submission" date="2017-08" db="EMBL/GenBank/DDBJ databases">
        <authorList>
            <person name="Polle J.E."/>
            <person name="Barry K."/>
            <person name="Cushman J."/>
            <person name="Schmutz J."/>
            <person name="Tran D."/>
            <person name="Hathwaick L.T."/>
            <person name="Yim W.C."/>
            <person name="Jenkins J."/>
            <person name="Mckie-Krisberg Z.M."/>
            <person name="Prochnik S."/>
            <person name="Lindquist E."/>
            <person name="Dockter R.B."/>
            <person name="Adam C."/>
            <person name="Molina H."/>
            <person name="Bunkerborg J."/>
            <person name="Jin E."/>
            <person name="Buchheim M."/>
            <person name="Magnuson J."/>
        </authorList>
    </citation>
    <scope>NUCLEOTIDE SEQUENCE</scope>
    <source>
        <strain evidence="6">CCAP 19/18</strain>
    </source>
</reference>
<dbReference type="Pfam" id="PF01753">
    <property type="entry name" value="zf-MYND"/>
    <property type="match status" value="1"/>
</dbReference>
<evidence type="ECO:0000256" key="4">
    <source>
        <dbReference type="SAM" id="MobiDB-lite"/>
    </source>
</evidence>
<keyword evidence="7" id="KW-1185">Reference proteome</keyword>